<feature type="signal peptide" evidence="1">
    <location>
        <begin position="1"/>
        <end position="24"/>
    </location>
</feature>
<feature type="domain" description="DUF2147" evidence="2">
    <location>
        <begin position="29"/>
        <end position="143"/>
    </location>
</feature>
<dbReference type="Proteomes" id="UP000199116">
    <property type="component" value="Unassembled WGS sequence"/>
</dbReference>
<dbReference type="AlphaFoldDB" id="A0A1I2Q4G2"/>
<name>A0A1I2Q4G2_9FLAO</name>
<evidence type="ECO:0000256" key="1">
    <source>
        <dbReference type="SAM" id="SignalP"/>
    </source>
</evidence>
<sequence>MTTKLNLLNLLICGFLLISSGIHAQGVFGKWKVVNDAGRVNSIIEIYEKDDAVHGKVIKITKEEDRDQKCTECPGELKNKPIEGLNVIRDFEKDGDEYINGTLIDPKSGKEYKGKIWVDENNPDKLNVRGYIAFFYKTKVWERAE</sequence>
<organism evidence="3 4">
    <name type="scientific">Salegentibacter agarivorans</name>
    <dbReference type="NCBI Taxonomy" id="345907"/>
    <lineage>
        <taxon>Bacteria</taxon>
        <taxon>Pseudomonadati</taxon>
        <taxon>Bacteroidota</taxon>
        <taxon>Flavobacteriia</taxon>
        <taxon>Flavobacteriales</taxon>
        <taxon>Flavobacteriaceae</taxon>
        <taxon>Salegentibacter</taxon>
    </lineage>
</organism>
<evidence type="ECO:0000313" key="4">
    <source>
        <dbReference type="Proteomes" id="UP000199116"/>
    </source>
</evidence>
<dbReference type="Pfam" id="PF09917">
    <property type="entry name" value="DUF2147"/>
    <property type="match status" value="1"/>
</dbReference>
<keyword evidence="4" id="KW-1185">Reference proteome</keyword>
<dbReference type="RefSeq" id="WP_075327086.1">
    <property type="nucleotide sequence ID" value="NZ_FOOH01000038.1"/>
</dbReference>
<dbReference type="EMBL" id="FOOH01000038">
    <property type="protein sequence ID" value="SFG21137.1"/>
    <property type="molecule type" value="Genomic_DNA"/>
</dbReference>
<gene>
    <name evidence="3" type="ORF">SAMN04488033_13817</name>
</gene>
<evidence type="ECO:0000313" key="3">
    <source>
        <dbReference type="EMBL" id="SFG21137.1"/>
    </source>
</evidence>
<dbReference type="PANTHER" id="PTHR36919">
    <property type="entry name" value="BLR1215 PROTEIN"/>
    <property type="match status" value="1"/>
</dbReference>
<keyword evidence="1" id="KW-0732">Signal</keyword>
<feature type="chain" id="PRO_5011549527" evidence="1">
    <location>
        <begin position="25"/>
        <end position="145"/>
    </location>
</feature>
<evidence type="ECO:0000259" key="2">
    <source>
        <dbReference type="Pfam" id="PF09917"/>
    </source>
</evidence>
<proteinExistence type="predicted"/>
<dbReference type="PANTHER" id="PTHR36919:SF3">
    <property type="entry name" value="BLL5882 PROTEIN"/>
    <property type="match status" value="1"/>
</dbReference>
<reference evidence="4" key="1">
    <citation type="submission" date="2016-10" db="EMBL/GenBank/DDBJ databases">
        <authorList>
            <person name="Varghese N."/>
            <person name="Submissions S."/>
        </authorList>
    </citation>
    <scope>NUCLEOTIDE SEQUENCE [LARGE SCALE GENOMIC DNA]</scope>
    <source>
        <strain evidence="4">DSM 23515</strain>
    </source>
</reference>
<protein>
    <submittedName>
        <fullName evidence="3">Uncharacterized conserved protein, DUF2147 family</fullName>
    </submittedName>
</protein>
<accession>A0A1I2Q4G2</accession>
<dbReference type="InterPro" id="IPR019223">
    <property type="entry name" value="DUF2147"/>
</dbReference>
<dbReference type="Gene3D" id="2.40.128.520">
    <property type="match status" value="1"/>
</dbReference>